<dbReference type="GO" id="GO:0004315">
    <property type="term" value="F:3-oxoacyl-[acyl-carrier-protein] synthase activity"/>
    <property type="evidence" value="ECO:0007669"/>
    <property type="project" value="InterPro"/>
</dbReference>
<reference evidence="5 6" key="1">
    <citation type="journal article" date="2016" name="Nat. Commun.">
        <title>Thousands of microbial genomes shed light on interconnected biogeochemical processes in an aquifer system.</title>
        <authorList>
            <person name="Anantharaman K."/>
            <person name="Brown C.T."/>
            <person name="Hug L.A."/>
            <person name="Sharon I."/>
            <person name="Castelle C.J."/>
            <person name="Probst A.J."/>
            <person name="Thomas B.C."/>
            <person name="Singh A."/>
            <person name="Wilkins M.J."/>
            <person name="Karaoz U."/>
            <person name="Brodie E.L."/>
            <person name="Williams K.H."/>
            <person name="Hubbard S.S."/>
            <person name="Banfield J.F."/>
        </authorList>
    </citation>
    <scope>NUCLEOTIDE SEQUENCE [LARGE SCALE GENOMIC DNA]</scope>
</reference>
<proteinExistence type="inferred from homology"/>
<dbReference type="NCBIfam" id="NF006618">
    <property type="entry name" value="PRK09185.1"/>
    <property type="match status" value="1"/>
</dbReference>
<sequence length="397" mass="41620">MSPLVLTSFTGVNALGYGAAAIFDALRAGRSGLHRCTFEHTPLETYCGMVSGLDDAPITGALARFDCRNNRLALAGLRQDGFEQVIARARARYGAGRIAVFLGTSTSGILETEHAYRRRDPQTGRLPADYRFQHTHNLFSCTDFVRRYLGLSGPAATVSTACSSSAKVFASAWRMMELGFCDAAVVGGVDSLCHNTLYGFASLELVSPEPCRPCAADRSGISIGEAVGFALLERPGHAPEHSGVALLGFGESSDAHHMSSPHPEGVGAALAMSRALESAGLGPEQIDYINMHGTASLANDSMEDKAITAVFGTKTACSSTKGWTGHALGAAGITEAVISALCIQKGLMPANLNTTTLDPSLTSNLLLQNRAHKVTRVVSNSFGFGGSNASLVFGACQ</sequence>
<dbReference type="CDD" id="cd00834">
    <property type="entry name" value="KAS_I_II"/>
    <property type="match status" value="1"/>
</dbReference>
<evidence type="ECO:0000256" key="2">
    <source>
        <dbReference type="ARBA" id="ARBA00022679"/>
    </source>
</evidence>
<dbReference type="SMART" id="SM00825">
    <property type="entry name" value="PKS_KS"/>
    <property type="match status" value="1"/>
</dbReference>
<dbReference type="PANTHER" id="PTHR11712">
    <property type="entry name" value="POLYKETIDE SYNTHASE-RELATED"/>
    <property type="match status" value="1"/>
</dbReference>
<comment type="caution">
    <text evidence="5">The sequence shown here is derived from an EMBL/GenBank/DDBJ whole genome shotgun (WGS) entry which is preliminary data.</text>
</comment>
<dbReference type="PROSITE" id="PS00606">
    <property type="entry name" value="KS3_1"/>
    <property type="match status" value="1"/>
</dbReference>
<dbReference type="Pfam" id="PF00109">
    <property type="entry name" value="ketoacyl-synt"/>
    <property type="match status" value="1"/>
</dbReference>
<evidence type="ECO:0000313" key="6">
    <source>
        <dbReference type="Proteomes" id="UP000179360"/>
    </source>
</evidence>
<evidence type="ECO:0000256" key="1">
    <source>
        <dbReference type="ARBA" id="ARBA00008467"/>
    </source>
</evidence>
<comment type="similarity">
    <text evidence="1 3">Belongs to the thiolase-like superfamily. Beta-ketoacyl-ACP synthases family.</text>
</comment>
<dbReference type="InterPro" id="IPR020841">
    <property type="entry name" value="PKS_Beta-ketoAc_synthase_dom"/>
</dbReference>
<dbReference type="GO" id="GO:0005829">
    <property type="term" value="C:cytosol"/>
    <property type="evidence" value="ECO:0007669"/>
    <property type="project" value="TreeGrafter"/>
</dbReference>
<dbReference type="InterPro" id="IPR016039">
    <property type="entry name" value="Thiolase-like"/>
</dbReference>
<dbReference type="Proteomes" id="UP000179360">
    <property type="component" value="Unassembled WGS sequence"/>
</dbReference>
<organism evidence="5 6">
    <name type="scientific">Candidatus Muproteobacteria bacterium RIFCSPHIGHO2_01_FULL_65_16</name>
    <dbReference type="NCBI Taxonomy" id="1817764"/>
    <lineage>
        <taxon>Bacteria</taxon>
        <taxon>Pseudomonadati</taxon>
        <taxon>Pseudomonadota</taxon>
        <taxon>Candidatus Muproteobacteria</taxon>
    </lineage>
</organism>
<dbReference type="PANTHER" id="PTHR11712:SF320">
    <property type="entry name" value="BETA-KETOACYL SYNTHASE"/>
    <property type="match status" value="1"/>
</dbReference>
<accession>A0A1F6THB2</accession>
<dbReference type="InterPro" id="IPR014031">
    <property type="entry name" value="Ketoacyl_synth_C"/>
</dbReference>
<dbReference type="Pfam" id="PF02801">
    <property type="entry name" value="Ketoacyl-synt_C"/>
    <property type="match status" value="1"/>
</dbReference>
<evidence type="ECO:0000313" key="5">
    <source>
        <dbReference type="EMBL" id="OGI44479.1"/>
    </source>
</evidence>
<evidence type="ECO:0000256" key="3">
    <source>
        <dbReference type="RuleBase" id="RU003694"/>
    </source>
</evidence>
<dbReference type="EMBL" id="MFSY01000122">
    <property type="protein sequence ID" value="OGI44479.1"/>
    <property type="molecule type" value="Genomic_DNA"/>
</dbReference>
<dbReference type="STRING" id="1817764.A2637_00645"/>
<dbReference type="GO" id="GO:0006633">
    <property type="term" value="P:fatty acid biosynthetic process"/>
    <property type="evidence" value="ECO:0007669"/>
    <property type="project" value="InterPro"/>
</dbReference>
<dbReference type="AlphaFoldDB" id="A0A1F6THB2"/>
<protein>
    <submittedName>
        <fullName evidence="5">Beta-ketoacyl-[acyl-carrier-protein] synthase II</fullName>
    </submittedName>
</protein>
<dbReference type="SUPFAM" id="SSF53901">
    <property type="entry name" value="Thiolase-like"/>
    <property type="match status" value="2"/>
</dbReference>
<feature type="domain" description="Ketosynthase family 3 (KS3)" evidence="4">
    <location>
        <begin position="1"/>
        <end position="395"/>
    </location>
</feature>
<evidence type="ECO:0000259" key="4">
    <source>
        <dbReference type="PROSITE" id="PS52004"/>
    </source>
</evidence>
<dbReference type="Gene3D" id="3.40.47.10">
    <property type="match status" value="1"/>
</dbReference>
<name>A0A1F6THB2_9PROT</name>
<dbReference type="PROSITE" id="PS52004">
    <property type="entry name" value="KS3_2"/>
    <property type="match status" value="1"/>
</dbReference>
<keyword evidence="2 3" id="KW-0808">Transferase</keyword>
<dbReference type="InterPro" id="IPR018201">
    <property type="entry name" value="Ketoacyl_synth_AS"/>
</dbReference>
<gene>
    <name evidence="5" type="ORF">A2637_00645</name>
</gene>
<dbReference type="InterPro" id="IPR014030">
    <property type="entry name" value="Ketoacyl_synth_N"/>
</dbReference>
<dbReference type="InterPro" id="IPR000794">
    <property type="entry name" value="Beta-ketoacyl_synthase"/>
</dbReference>